<name>A0A5K3F3N3_MESCO</name>
<sequence length="319" mass="35657">MLQPELESSLHHLAEIVPSIEWWEFHLPGTCPGDHIWIRLPGEIEVACGKPSNLPEYSDFLGRLNILHWGAECRILGQRIAPSTFDQVICIERVASRPPKLIWVDVNQEAVVSFQKAVGVVDVSRPTKAPVGSKVWGWLSGELVVRAMPLLVDTERYFFPVDFSCQDDIAVLLSTSDFRSPKCDRRTPTSDEHSLPPPKLIVINPQMNVTYPCDLDPLSTAQLGSSLGTGVVIQDEEDVDGIQDDELAFPCSMMDEEATKRDTKLSETLVEIEDFMQRVVWTIQQNDAGGNSARDPNIESQRCRIAMQLEEMRSSEGVS</sequence>
<dbReference type="AlphaFoldDB" id="A0A5K3F3N3"/>
<accession>A0A5K3F3N3</accession>
<dbReference type="WBParaSite" id="MCU_004658-RE">
    <property type="protein sequence ID" value="MCU_004658-RE"/>
    <property type="gene ID" value="MCU_004658"/>
</dbReference>
<proteinExistence type="predicted"/>
<reference evidence="1" key="1">
    <citation type="submission" date="2019-11" db="UniProtKB">
        <authorList>
            <consortium name="WormBaseParasite"/>
        </authorList>
    </citation>
    <scope>IDENTIFICATION</scope>
</reference>
<evidence type="ECO:0000313" key="1">
    <source>
        <dbReference type="WBParaSite" id="MCU_004658-RE"/>
    </source>
</evidence>
<protein>
    <submittedName>
        <fullName evidence="1">Tudor domain-containing protein</fullName>
    </submittedName>
</protein>
<organism evidence="1">
    <name type="scientific">Mesocestoides corti</name>
    <name type="common">Flatworm</name>
    <dbReference type="NCBI Taxonomy" id="53468"/>
    <lineage>
        <taxon>Eukaryota</taxon>
        <taxon>Metazoa</taxon>
        <taxon>Spiralia</taxon>
        <taxon>Lophotrochozoa</taxon>
        <taxon>Platyhelminthes</taxon>
        <taxon>Cestoda</taxon>
        <taxon>Eucestoda</taxon>
        <taxon>Cyclophyllidea</taxon>
        <taxon>Mesocestoididae</taxon>
        <taxon>Mesocestoides</taxon>
    </lineage>
</organism>